<protein>
    <recommendedName>
        <fullName evidence="4">Nucleotidyltransferase</fullName>
    </recommendedName>
</protein>
<sequence length="357" mass="40039">MGPHPVNGLLSLAQLVSPPRPTAPVGLGLPASLLSSVPQRAPSTALVELVRGLGVESAPTGPVWGFVRERFRRFLDNLDLTSQQVEDGLVKQRGVISCLNTAYYGHNSENRNAFLIGSWAKGTRIRPPRDVDLYFLLPAEVFYRFQNYGNNGQSALLQEVRSRLQARYPGSSIRGDGPVVLAAFHSYSVEVVPAFALTQANAYWVCDTKNGGSYKKTMPLHEVSAIEAADARNAGNVRRLVRMLKAWQAWCSVPIKSFYLELLAIDFLDQCAWRHQGYFYYDWICRDFFQWMISRANSFVIAPGTREFMWIGDAWKSRSESAYARALKACDLEYGNKMTEAGGEWQKIFGLDIPRIV</sequence>
<dbReference type="InterPro" id="IPR043519">
    <property type="entry name" value="NT_sf"/>
</dbReference>
<keyword evidence="1" id="KW-0051">Antiviral defense</keyword>
<dbReference type="RefSeq" id="WP_279991511.1">
    <property type="nucleotide sequence ID" value="NZ_JAOBZK010000027.1"/>
</dbReference>
<dbReference type="Proteomes" id="UP001158644">
    <property type="component" value="Unassembled WGS sequence"/>
</dbReference>
<reference evidence="2 3" key="1">
    <citation type="submission" date="2022-09" db="EMBL/GenBank/DDBJ databases">
        <title>Intensive care unit water sources are persistently colonized with multi-drug resistant bacteria and are the site of extensive horizontal gene transfer of antibiotic resistance genes.</title>
        <authorList>
            <person name="Diorio-Toth L."/>
        </authorList>
    </citation>
    <scope>NUCLEOTIDE SEQUENCE [LARGE SCALE GENOMIC DNA]</scope>
    <source>
        <strain evidence="2 3">GD03967</strain>
    </source>
</reference>
<accession>A0ABD4YY48</accession>
<dbReference type="EMBL" id="JAOBZK010000027">
    <property type="protein sequence ID" value="MDH1180098.1"/>
    <property type="molecule type" value="Genomic_DNA"/>
</dbReference>
<name>A0ABD4YY48_9BURK</name>
<dbReference type="Gene3D" id="3.30.460.10">
    <property type="entry name" value="Beta Polymerase, domain 2"/>
    <property type="match status" value="1"/>
</dbReference>
<evidence type="ECO:0008006" key="4">
    <source>
        <dbReference type="Google" id="ProtNLM"/>
    </source>
</evidence>
<evidence type="ECO:0000313" key="3">
    <source>
        <dbReference type="Proteomes" id="UP001158644"/>
    </source>
</evidence>
<evidence type="ECO:0000256" key="1">
    <source>
        <dbReference type="ARBA" id="ARBA00023118"/>
    </source>
</evidence>
<gene>
    <name evidence="2" type="ORF">N5C72_18590</name>
</gene>
<proteinExistence type="predicted"/>
<dbReference type="AlphaFoldDB" id="A0ABD4YY48"/>
<organism evidence="2 3">
    <name type="scientific">Achromobacter mucicolens</name>
    <dbReference type="NCBI Taxonomy" id="1389922"/>
    <lineage>
        <taxon>Bacteria</taxon>
        <taxon>Pseudomonadati</taxon>
        <taxon>Pseudomonadota</taxon>
        <taxon>Betaproteobacteria</taxon>
        <taxon>Burkholderiales</taxon>
        <taxon>Alcaligenaceae</taxon>
        <taxon>Achromobacter</taxon>
    </lineage>
</organism>
<comment type="caution">
    <text evidence="2">The sequence shown here is derived from an EMBL/GenBank/DDBJ whole genome shotgun (WGS) entry which is preliminary data.</text>
</comment>
<dbReference type="CDD" id="cd05400">
    <property type="entry name" value="NT_2-5OAS_ClassI-CCAase"/>
    <property type="match status" value="1"/>
</dbReference>
<dbReference type="GO" id="GO:0051607">
    <property type="term" value="P:defense response to virus"/>
    <property type="evidence" value="ECO:0007669"/>
    <property type="project" value="UniProtKB-KW"/>
</dbReference>
<dbReference type="InterPro" id="IPR006116">
    <property type="entry name" value="NT_2-5OAS_ClassI-CCAase"/>
</dbReference>
<dbReference type="Pfam" id="PF18144">
    <property type="entry name" value="SMODS"/>
    <property type="match status" value="1"/>
</dbReference>
<dbReference type="SUPFAM" id="SSF81301">
    <property type="entry name" value="Nucleotidyltransferase"/>
    <property type="match status" value="1"/>
</dbReference>
<evidence type="ECO:0000313" key="2">
    <source>
        <dbReference type="EMBL" id="MDH1180098.1"/>
    </source>
</evidence>